<keyword evidence="2" id="KW-1185">Reference proteome</keyword>
<dbReference type="InParanoid" id="A0A330LA56"/>
<dbReference type="EMBL" id="OUNR01000021">
    <property type="protein sequence ID" value="SPP66591.1"/>
    <property type="molecule type" value="Genomic_DNA"/>
</dbReference>
<protein>
    <submittedName>
        <fullName evidence="1">Uncharacterized protein</fullName>
    </submittedName>
</protein>
<accession>A0A330LA56</accession>
<name>A0A330LA56_9BACT</name>
<dbReference type="AlphaFoldDB" id="A0A330LA56"/>
<sequence>MNTAIRMPIRIMCASSWTEAVPDRFSTVNEPHNEPRVMFSHVDKTKDEVLKKPLFTYLPFQEVIRRSSDVESRTNRTSSATEATIRQFRIL</sequence>
<proteinExistence type="predicted"/>
<reference evidence="2" key="1">
    <citation type="submission" date="2018-04" db="EMBL/GenBank/DDBJ databases">
        <authorList>
            <person name="Lucker S."/>
            <person name="Sakoula D."/>
        </authorList>
    </citation>
    <scope>NUCLEOTIDE SEQUENCE [LARGE SCALE GENOMIC DNA]</scope>
</reference>
<dbReference type="Proteomes" id="UP000248168">
    <property type="component" value="Unassembled WGS sequence"/>
</dbReference>
<evidence type="ECO:0000313" key="1">
    <source>
        <dbReference type="EMBL" id="SPP66591.1"/>
    </source>
</evidence>
<gene>
    <name evidence="1" type="ORF">NITLEN_80015</name>
</gene>
<evidence type="ECO:0000313" key="2">
    <source>
        <dbReference type="Proteomes" id="UP000248168"/>
    </source>
</evidence>
<organism evidence="1 2">
    <name type="scientific">Nitrospira lenta</name>
    <dbReference type="NCBI Taxonomy" id="1436998"/>
    <lineage>
        <taxon>Bacteria</taxon>
        <taxon>Pseudomonadati</taxon>
        <taxon>Nitrospirota</taxon>
        <taxon>Nitrospiria</taxon>
        <taxon>Nitrospirales</taxon>
        <taxon>Nitrospiraceae</taxon>
        <taxon>Nitrospira</taxon>
    </lineage>
</organism>